<dbReference type="Gene3D" id="6.10.140.530">
    <property type="match status" value="1"/>
</dbReference>
<evidence type="ECO:0000313" key="3">
    <source>
        <dbReference type="Proteomes" id="UP000239297"/>
    </source>
</evidence>
<protein>
    <recommendedName>
        <fullName evidence="1">Helicase-associated domain-containing protein</fullName>
    </recommendedName>
</protein>
<evidence type="ECO:0000259" key="1">
    <source>
        <dbReference type="Pfam" id="PF03457"/>
    </source>
</evidence>
<dbReference type="EMBL" id="PRKW01000004">
    <property type="protein sequence ID" value="PPB49078.1"/>
    <property type="molecule type" value="Genomic_DNA"/>
</dbReference>
<sequence>MLTTSWDLRLRALIAFRDSEGRDPYFRASTPGEHRLAVWLDEQRKAARAGRLTPAHRAKLCEAGLLSEDATGHQRTGAAWLKVESISAFLEDEGRLPSLSSPATAGEKRLAAWMNAQLSSRAAENGPVRELREILAASQDSRDAPLARVG</sequence>
<evidence type="ECO:0000313" key="2">
    <source>
        <dbReference type="EMBL" id="PPB49078.1"/>
    </source>
</evidence>
<reference evidence="2 3" key="1">
    <citation type="journal article" date="2014" name="Int. J. Syst. Evol. Microbiol.">
        <title>Arthrobacter pityocampae sp. nov., isolated from Thaumetopoea pityocampa (Lep., Thaumetopoeidae).</title>
        <authorList>
            <person name="Ince I.A."/>
            <person name="Demirbag Z."/>
            <person name="Kati H."/>
        </authorList>
    </citation>
    <scope>NUCLEOTIDE SEQUENCE [LARGE SCALE GENOMIC DNA]</scope>
    <source>
        <strain evidence="2 3">Tp2</strain>
    </source>
</reference>
<dbReference type="RefSeq" id="WP_104121517.1">
    <property type="nucleotide sequence ID" value="NZ_PRKW01000004.1"/>
</dbReference>
<accession>A0A2S5IWY5</accession>
<comment type="caution">
    <text evidence="2">The sequence shown here is derived from an EMBL/GenBank/DDBJ whole genome shotgun (WGS) entry which is preliminary data.</text>
</comment>
<dbReference type="AlphaFoldDB" id="A0A2S5IWY5"/>
<organism evidence="2 3">
    <name type="scientific">Arthrobacter pityocampae</name>
    <dbReference type="NCBI Taxonomy" id="547334"/>
    <lineage>
        <taxon>Bacteria</taxon>
        <taxon>Bacillati</taxon>
        <taxon>Actinomycetota</taxon>
        <taxon>Actinomycetes</taxon>
        <taxon>Micrococcales</taxon>
        <taxon>Micrococcaceae</taxon>
        <taxon>Arthrobacter</taxon>
    </lineage>
</organism>
<dbReference type="Proteomes" id="UP000239297">
    <property type="component" value="Unassembled WGS sequence"/>
</dbReference>
<dbReference type="InterPro" id="IPR005114">
    <property type="entry name" value="Helicase_assoc"/>
</dbReference>
<name>A0A2S5IWY5_9MICC</name>
<keyword evidence="3" id="KW-1185">Reference proteome</keyword>
<feature type="domain" description="Helicase-associated" evidence="1">
    <location>
        <begin position="4"/>
        <end position="64"/>
    </location>
</feature>
<gene>
    <name evidence="2" type="ORF">C4K88_10200</name>
</gene>
<proteinExistence type="predicted"/>
<dbReference type="Pfam" id="PF03457">
    <property type="entry name" value="HA"/>
    <property type="match status" value="1"/>
</dbReference>